<proteinExistence type="predicted"/>
<dbReference type="Proteomes" id="UP000197768">
    <property type="component" value="Unassembled WGS sequence"/>
</dbReference>
<reference evidence="1 2" key="1">
    <citation type="journal article" date="2017" name="Infect. Genet. Evol.">
        <title>Comparative genome analysis of fish pathogen Flavobacterium columnare reveals extensive sequence diversity within the species.</title>
        <authorList>
            <person name="Kayansamruaj P."/>
            <person name="Dong H.T."/>
            <person name="Hirono I."/>
            <person name="Kondo H."/>
            <person name="Senapin S."/>
            <person name="Rodkhum C."/>
        </authorList>
    </citation>
    <scope>NUCLEOTIDE SEQUENCE [LARGE SCALE GENOMIC DNA]</scope>
    <source>
        <strain evidence="1 2">1215</strain>
    </source>
</reference>
<dbReference type="AlphaFoldDB" id="A0A2D0AIJ9"/>
<accession>A0A2D0AIJ9</accession>
<evidence type="ECO:0000313" key="1">
    <source>
        <dbReference type="EMBL" id="OWP84352.1"/>
    </source>
</evidence>
<evidence type="ECO:0000313" key="2">
    <source>
        <dbReference type="Proteomes" id="UP000197768"/>
    </source>
</evidence>
<protein>
    <submittedName>
        <fullName evidence="1">Uncharacterized protein</fullName>
    </submittedName>
</protein>
<sequence>MIPKDIMLDDDMDLLIEGNDLVLGESTHQHQKILIMVDKGEFKENITRGVGALRYAEMHNPESLMREIRQEFMADGMNVSSLSWNNGNLEIDANYDSKS</sequence>
<comment type="caution">
    <text evidence="1">The sequence shown here is derived from an EMBL/GenBank/DDBJ whole genome shotgun (WGS) entry which is preliminary data.</text>
</comment>
<name>A0A2D0AIJ9_9FLAO</name>
<gene>
    <name evidence="1" type="ORF">BWK59_05880</name>
</gene>
<organism evidence="1 2">
    <name type="scientific">Flavobacterium davisii</name>
    <dbReference type="NCBI Taxonomy" id="2906077"/>
    <lineage>
        <taxon>Bacteria</taxon>
        <taxon>Pseudomonadati</taxon>
        <taxon>Bacteroidota</taxon>
        <taxon>Flavobacteriia</taxon>
        <taxon>Flavobacteriales</taxon>
        <taxon>Flavobacteriaceae</taxon>
        <taxon>Flavobacterium</taxon>
    </lineage>
</organism>
<dbReference type="RefSeq" id="WP_123901279.1">
    <property type="nucleotide sequence ID" value="NZ_MTCZ01000041.1"/>
</dbReference>
<dbReference type="EMBL" id="MTCZ01000041">
    <property type="protein sequence ID" value="OWP84352.1"/>
    <property type="molecule type" value="Genomic_DNA"/>
</dbReference>